<dbReference type="AlphaFoldDB" id="A0A558HGC2"/>
<feature type="signal peptide" evidence="2">
    <location>
        <begin position="1"/>
        <end position="27"/>
    </location>
</feature>
<evidence type="ECO:0000256" key="2">
    <source>
        <dbReference type="SAM" id="SignalP"/>
    </source>
</evidence>
<evidence type="ECO:0000313" key="4">
    <source>
        <dbReference type="Proteomes" id="UP000319941"/>
    </source>
</evidence>
<gene>
    <name evidence="3" type="ORF">FQP86_15475</name>
</gene>
<feature type="chain" id="PRO_5022014240" description="DUF1311 domain-containing protein" evidence="2">
    <location>
        <begin position="28"/>
        <end position="87"/>
    </location>
</feature>
<evidence type="ECO:0000313" key="3">
    <source>
        <dbReference type="EMBL" id="TVU68175.1"/>
    </source>
</evidence>
<keyword evidence="4" id="KW-1185">Reference proteome</keyword>
<comment type="caution">
    <text evidence="3">The sequence shown here is derived from an EMBL/GenBank/DDBJ whole genome shotgun (WGS) entry which is preliminary data.</text>
</comment>
<feature type="region of interest" description="Disordered" evidence="1">
    <location>
        <begin position="51"/>
        <end position="70"/>
    </location>
</feature>
<evidence type="ECO:0000256" key="1">
    <source>
        <dbReference type="SAM" id="MobiDB-lite"/>
    </source>
</evidence>
<accession>A0A558HGC2</accession>
<protein>
    <recommendedName>
        <fullName evidence="5">DUF1311 domain-containing protein</fullName>
    </recommendedName>
</protein>
<name>A0A558HGC2_9GAMM</name>
<sequence length="87" mass="9935">MNHQILLPIMLVGILSLSLLLSGQAMAGDREAQVARCQVIKNKIQHYTAMRRGGGSSSEMRGWQSRRNDYKQKYRDQNCTRVRTALK</sequence>
<evidence type="ECO:0008006" key="5">
    <source>
        <dbReference type="Google" id="ProtNLM"/>
    </source>
</evidence>
<reference evidence="3 4" key="1">
    <citation type="submission" date="2019-07" db="EMBL/GenBank/DDBJ databases">
        <title>Diversity of Bacteria from Kongsfjorden, Arctic.</title>
        <authorList>
            <person name="Yu Y."/>
        </authorList>
    </citation>
    <scope>NUCLEOTIDE SEQUENCE [LARGE SCALE GENOMIC DNA]</scope>
    <source>
        <strain evidence="3 4">SM1923</strain>
    </source>
</reference>
<keyword evidence="2" id="KW-0732">Signal</keyword>
<dbReference type="Proteomes" id="UP000319941">
    <property type="component" value="Unassembled WGS sequence"/>
</dbReference>
<organism evidence="3 4">
    <name type="scientific">Cobetia crustatorum</name>
    <dbReference type="NCBI Taxonomy" id="553385"/>
    <lineage>
        <taxon>Bacteria</taxon>
        <taxon>Pseudomonadati</taxon>
        <taxon>Pseudomonadota</taxon>
        <taxon>Gammaproteobacteria</taxon>
        <taxon>Oceanospirillales</taxon>
        <taxon>Halomonadaceae</taxon>
        <taxon>Cobetia</taxon>
    </lineage>
</organism>
<proteinExistence type="predicted"/>
<dbReference type="EMBL" id="VNFH01000011">
    <property type="protein sequence ID" value="TVU68175.1"/>
    <property type="molecule type" value="Genomic_DNA"/>
</dbReference>